<evidence type="ECO:0000313" key="3">
    <source>
        <dbReference type="EMBL" id="MBI4596635.1"/>
    </source>
</evidence>
<proteinExistence type="predicted"/>
<feature type="domain" description="Nucleotide modification associated" evidence="2">
    <location>
        <begin position="2"/>
        <end position="269"/>
    </location>
</feature>
<accession>A0A933GP09</accession>
<dbReference type="EMBL" id="JACQWF010000420">
    <property type="protein sequence ID" value="MBI4596635.1"/>
    <property type="molecule type" value="Genomic_DNA"/>
</dbReference>
<reference evidence="3" key="1">
    <citation type="submission" date="2020-07" db="EMBL/GenBank/DDBJ databases">
        <title>Huge and variable diversity of episymbiotic CPR bacteria and DPANN archaea in groundwater ecosystems.</title>
        <authorList>
            <person name="He C.Y."/>
            <person name="Keren R."/>
            <person name="Whittaker M."/>
            <person name="Farag I.F."/>
            <person name="Doudna J."/>
            <person name="Cate J.H.D."/>
            <person name="Banfield J.F."/>
        </authorList>
    </citation>
    <scope>NUCLEOTIDE SEQUENCE</scope>
    <source>
        <strain evidence="3">NC_groundwater_1482_Ag_S-0.65um_47_24</strain>
    </source>
</reference>
<dbReference type="InterPro" id="IPR041135">
    <property type="entry name" value="Nmad3"/>
</dbReference>
<dbReference type="Proteomes" id="UP000772181">
    <property type="component" value="Unassembled WGS sequence"/>
</dbReference>
<dbReference type="Pfam" id="PF18754">
    <property type="entry name" value="Nmad3"/>
    <property type="match status" value="1"/>
</dbReference>
<evidence type="ECO:0000259" key="2">
    <source>
        <dbReference type="Pfam" id="PF18754"/>
    </source>
</evidence>
<evidence type="ECO:0000256" key="1">
    <source>
        <dbReference type="SAM" id="MobiDB-lite"/>
    </source>
</evidence>
<organism evidence="3 4">
    <name type="scientific">Tectimicrobiota bacterium</name>
    <dbReference type="NCBI Taxonomy" id="2528274"/>
    <lineage>
        <taxon>Bacteria</taxon>
        <taxon>Pseudomonadati</taxon>
        <taxon>Nitrospinota/Tectimicrobiota group</taxon>
        <taxon>Candidatus Tectimicrobiota</taxon>
    </lineage>
</organism>
<sequence length="292" mass="32559">MKVILSRKGFDSGNSKMPSPIMPDGTPLSLPIPRRRGYCRSYDDLLFRGQTLGDIIRDLANGGLPFDDNAHADPDLEKERLPRKVGWRPIFGQTGGNQSHLENEGVGIGDIFLFFGWFRHTAITPVGRLAYVGPRDGVHALFGWLQIGEIHRANVNLAGALPSWMHDHPHVASPDSFDSNNTIYVARERLKLGVDELSIPGGGTFPRFTPALRLTGPEGPRTCWKLPKWFRPGAEKPPMSYHGDRSRWSTIGDHTILRTVARGQEFVLDTRHYPEAHPWIASLFEAGEGDPE</sequence>
<evidence type="ECO:0000313" key="4">
    <source>
        <dbReference type="Proteomes" id="UP000772181"/>
    </source>
</evidence>
<name>A0A933GP09_UNCTE</name>
<protein>
    <recommendedName>
        <fullName evidence="2">Nucleotide modification associated domain-containing protein</fullName>
    </recommendedName>
</protein>
<comment type="caution">
    <text evidence="3">The sequence shown here is derived from an EMBL/GenBank/DDBJ whole genome shotgun (WGS) entry which is preliminary data.</text>
</comment>
<gene>
    <name evidence="3" type="ORF">HY730_09730</name>
</gene>
<dbReference type="AlphaFoldDB" id="A0A933GP09"/>
<feature type="region of interest" description="Disordered" evidence="1">
    <location>
        <begin position="1"/>
        <end position="27"/>
    </location>
</feature>